<evidence type="ECO:0000313" key="2">
    <source>
        <dbReference type="EMBL" id="SAL02820.1"/>
    </source>
</evidence>
<evidence type="ECO:0000313" key="3">
    <source>
        <dbReference type="Proteomes" id="UP000054911"/>
    </source>
</evidence>
<keyword evidence="3" id="KW-1185">Reference proteome</keyword>
<proteinExistence type="predicted"/>
<feature type="region of interest" description="Disordered" evidence="1">
    <location>
        <begin position="61"/>
        <end position="82"/>
    </location>
</feature>
<feature type="compositionally biased region" description="Basic and acidic residues" evidence="1">
    <location>
        <begin position="66"/>
        <end position="82"/>
    </location>
</feature>
<dbReference type="OrthoDB" id="9236776at2"/>
<comment type="caution">
    <text evidence="2">The sequence shown here is derived from an EMBL/GenBank/DDBJ whole genome shotgun (WGS) entry which is preliminary data.</text>
</comment>
<name>A0A158E7Y5_9BURK</name>
<reference evidence="2" key="1">
    <citation type="submission" date="2016-01" db="EMBL/GenBank/DDBJ databases">
        <authorList>
            <person name="Peeters C."/>
        </authorList>
    </citation>
    <scope>NUCLEOTIDE SEQUENCE [LARGE SCALE GENOMIC DNA]</scope>
    <source>
        <strain evidence="2">LMG 29323</strain>
    </source>
</reference>
<sequence length="82" mass="9000">MLTPEGADDAEVIVRPCARGGWQVEVPTAEGVHVTTVDSEQEALALGHFLRPHAEVRILPAAESEETLRDELRPDDGRNRSE</sequence>
<dbReference type="RefSeq" id="WP_143328292.1">
    <property type="nucleotide sequence ID" value="NZ_FCOE02000094.1"/>
</dbReference>
<evidence type="ECO:0000256" key="1">
    <source>
        <dbReference type="SAM" id="MobiDB-lite"/>
    </source>
</evidence>
<dbReference type="STRING" id="1777141.AWB80_08447"/>
<dbReference type="Proteomes" id="UP000054911">
    <property type="component" value="Unassembled WGS sequence"/>
</dbReference>
<gene>
    <name evidence="2" type="ORF">AWB80_08447</name>
</gene>
<organism evidence="2 3">
    <name type="scientific">Caballeronia pedi</name>
    <dbReference type="NCBI Taxonomy" id="1777141"/>
    <lineage>
        <taxon>Bacteria</taxon>
        <taxon>Pseudomonadati</taxon>
        <taxon>Pseudomonadota</taxon>
        <taxon>Betaproteobacteria</taxon>
        <taxon>Burkholderiales</taxon>
        <taxon>Burkholderiaceae</taxon>
        <taxon>Caballeronia</taxon>
    </lineage>
</organism>
<protein>
    <submittedName>
        <fullName evidence="2">Uncharacterized protein</fullName>
    </submittedName>
</protein>
<dbReference type="EMBL" id="FCOE02000094">
    <property type="protein sequence ID" value="SAL02820.1"/>
    <property type="molecule type" value="Genomic_DNA"/>
</dbReference>
<accession>A0A158E7Y5</accession>
<dbReference type="AlphaFoldDB" id="A0A158E7Y5"/>